<accession>A0ABS4IWT8</accession>
<keyword evidence="5 7" id="KW-1133">Transmembrane helix</keyword>
<reference evidence="8 9" key="1">
    <citation type="submission" date="2021-03" db="EMBL/GenBank/DDBJ databases">
        <title>Genomic Encyclopedia of Type Strains, Phase IV (KMG-IV): sequencing the most valuable type-strain genomes for metagenomic binning, comparative biology and taxonomic classification.</title>
        <authorList>
            <person name="Goeker M."/>
        </authorList>
    </citation>
    <scope>NUCLEOTIDE SEQUENCE [LARGE SCALE GENOMIC DNA]</scope>
    <source>
        <strain evidence="8 9">DSM 26048</strain>
    </source>
</reference>
<dbReference type="InterPro" id="IPR003370">
    <property type="entry name" value="Chromate_transpt"/>
</dbReference>
<gene>
    <name evidence="8" type="ORF">J2Z66_003586</name>
</gene>
<keyword evidence="6 7" id="KW-0472">Membrane</keyword>
<evidence type="ECO:0000256" key="6">
    <source>
        <dbReference type="ARBA" id="ARBA00023136"/>
    </source>
</evidence>
<keyword evidence="4 7" id="KW-0812">Transmembrane</keyword>
<dbReference type="Proteomes" id="UP001519287">
    <property type="component" value="Unassembled WGS sequence"/>
</dbReference>
<comment type="caution">
    <text evidence="8">The sequence shown here is derived from an EMBL/GenBank/DDBJ whole genome shotgun (WGS) entry which is preliminary data.</text>
</comment>
<comment type="subcellular location">
    <subcellularLocation>
        <location evidence="1">Cell membrane</location>
        <topology evidence="1">Multi-pass membrane protein</topology>
    </subcellularLocation>
</comment>
<evidence type="ECO:0000256" key="2">
    <source>
        <dbReference type="ARBA" id="ARBA00005262"/>
    </source>
</evidence>
<sequence length="211" mass="22771">MISQLRARISILAQIFWVFFRIGPSSFGGGYAMIPLIEREVVQKRKWMEQSEISELVLIAGSAPGGVGVNSAVFIGHHKAGVAGACMAVLGITLPTFVIVFLLSIFNHYFEHNHKIAAALKGIHGAIVALILIAGYKMAKTSLLDKTTIAIVIAALGLLLLTSIHPITVLASGLVGILLVKVKELLGLKVQMEKTPEPSSEQQLVFPEYYI</sequence>
<feature type="transmembrane region" description="Helical" evidence="7">
    <location>
        <begin position="15"/>
        <end position="36"/>
    </location>
</feature>
<evidence type="ECO:0000256" key="3">
    <source>
        <dbReference type="ARBA" id="ARBA00022475"/>
    </source>
</evidence>
<evidence type="ECO:0000256" key="4">
    <source>
        <dbReference type="ARBA" id="ARBA00022692"/>
    </source>
</evidence>
<evidence type="ECO:0000256" key="7">
    <source>
        <dbReference type="SAM" id="Phobius"/>
    </source>
</evidence>
<dbReference type="InterPro" id="IPR052518">
    <property type="entry name" value="CHR_Transporter"/>
</dbReference>
<evidence type="ECO:0000256" key="5">
    <source>
        <dbReference type="ARBA" id="ARBA00022989"/>
    </source>
</evidence>
<protein>
    <submittedName>
        <fullName evidence="8">Chromate transporter</fullName>
    </submittedName>
</protein>
<organism evidence="8 9">
    <name type="scientific">Paenibacillus eucommiae</name>
    <dbReference type="NCBI Taxonomy" id="1355755"/>
    <lineage>
        <taxon>Bacteria</taxon>
        <taxon>Bacillati</taxon>
        <taxon>Bacillota</taxon>
        <taxon>Bacilli</taxon>
        <taxon>Bacillales</taxon>
        <taxon>Paenibacillaceae</taxon>
        <taxon>Paenibacillus</taxon>
    </lineage>
</organism>
<keyword evidence="3" id="KW-1003">Cell membrane</keyword>
<evidence type="ECO:0000313" key="8">
    <source>
        <dbReference type="EMBL" id="MBP1991978.1"/>
    </source>
</evidence>
<dbReference type="RefSeq" id="WP_209972697.1">
    <property type="nucleotide sequence ID" value="NZ_JAGGLB010000011.1"/>
</dbReference>
<dbReference type="PANTHER" id="PTHR43663:SF1">
    <property type="entry name" value="CHROMATE TRANSPORTER"/>
    <property type="match status" value="1"/>
</dbReference>
<evidence type="ECO:0000313" key="9">
    <source>
        <dbReference type="Proteomes" id="UP001519287"/>
    </source>
</evidence>
<comment type="similarity">
    <text evidence="2">Belongs to the chromate ion transporter (CHR) (TC 2.A.51) family.</text>
</comment>
<dbReference type="EMBL" id="JAGGLB010000011">
    <property type="protein sequence ID" value="MBP1991978.1"/>
    <property type="molecule type" value="Genomic_DNA"/>
</dbReference>
<evidence type="ECO:0000256" key="1">
    <source>
        <dbReference type="ARBA" id="ARBA00004651"/>
    </source>
</evidence>
<dbReference type="Pfam" id="PF02417">
    <property type="entry name" value="Chromate_transp"/>
    <property type="match status" value="1"/>
</dbReference>
<feature type="transmembrane region" description="Helical" evidence="7">
    <location>
        <begin position="118"/>
        <end position="136"/>
    </location>
</feature>
<proteinExistence type="inferred from homology"/>
<feature type="transmembrane region" description="Helical" evidence="7">
    <location>
        <begin position="82"/>
        <end position="106"/>
    </location>
</feature>
<feature type="transmembrane region" description="Helical" evidence="7">
    <location>
        <begin position="56"/>
        <end position="76"/>
    </location>
</feature>
<keyword evidence="9" id="KW-1185">Reference proteome</keyword>
<name>A0ABS4IWT8_9BACL</name>
<feature type="transmembrane region" description="Helical" evidence="7">
    <location>
        <begin position="148"/>
        <end position="180"/>
    </location>
</feature>
<dbReference type="PANTHER" id="PTHR43663">
    <property type="entry name" value="CHROMATE TRANSPORT PROTEIN-RELATED"/>
    <property type="match status" value="1"/>
</dbReference>